<organism evidence="1 2">
    <name type="scientific">Mucilaginibacter xinganensis</name>
    <dbReference type="NCBI Taxonomy" id="1234841"/>
    <lineage>
        <taxon>Bacteria</taxon>
        <taxon>Pseudomonadati</taxon>
        <taxon>Bacteroidota</taxon>
        <taxon>Sphingobacteriia</taxon>
        <taxon>Sphingobacteriales</taxon>
        <taxon>Sphingobacteriaceae</taxon>
        <taxon>Mucilaginibacter</taxon>
    </lineage>
</organism>
<dbReference type="KEGG" id="muc:MuYL_1305"/>
<reference evidence="1 2" key="1">
    <citation type="submission" date="2017-08" db="EMBL/GenBank/DDBJ databases">
        <title>Complete genome sequence of Mucilaginibacter sp. strain BJC16-A31.</title>
        <authorList>
            <consortium name="Henan University of Science and Technology"/>
            <person name="You X."/>
        </authorList>
    </citation>
    <scope>NUCLEOTIDE SEQUENCE [LARGE SCALE GENOMIC DNA]</scope>
    <source>
        <strain evidence="1 2">BJC16-A31</strain>
    </source>
</reference>
<keyword evidence="2" id="KW-1185">Reference proteome</keyword>
<evidence type="ECO:0000313" key="2">
    <source>
        <dbReference type="Proteomes" id="UP000215002"/>
    </source>
</evidence>
<protein>
    <submittedName>
        <fullName evidence="1">Uncharacterized protein</fullName>
    </submittedName>
</protein>
<dbReference type="AlphaFoldDB" id="A0A223NTL4"/>
<accession>A0A223NTL4</accession>
<dbReference type="EMBL" id="CP022743">
    <property type="protein sequence ID" value="ASU33203.1"/>
    <property type="molecule type" value="Genomic_DNA"/>
</dbReference>
<gene>
    <name evidence="1" type="ORF">MuYL_1305</name>
</gene>
<dbReference type="Proteomes" id="UP000215002">
    <property type="component" value="Chromosome"/>
</dbReference>
<proteinExistence type="predicted"/>
<evidence type="ECO:0000313" key="1">
    <source>
        <dbReference type="EMBL" id="ASU33203.1"/>
    </source>
</evidence>
<name>A0A223NTL4_9SPHI</name>
<sequence>MGVPFFAAWPTMFQVNKASFFSDYLSTWLFYQKRQNAK</sequence>